<dbReference type="RefSeq" id="XP_024404978.1">
    <property type="nucleotide sequence ID" value="XM_024550271.1"/>
</dbReference>
<evidence type="ECO:0000313" key="2">
    <source>
        <dbReference type="EMBL" id="PON22916.1"/>
    </source>
</evidence>
<dbReference type="SUPFAM" id="SSF54909">
    <property type="entry name" value="Dimeric alpha+beta barrel"/>
    <property type="match status" value="1"/>
</dbReference>
<dbReference type="STRING" id="398673.A0A2P4ZF45"/>
<dbReference type="PROSITE" id="PS51502">
    <property type="entry name" value="S_R_A_B_BARREL"/>
    <property type="match status" value="1"/>
</dbReference>
<dbReference type="InterPro" id="IPR013097">
    <property type="entry name" value="Dabb"/>
</dbReference>
<comment type="caution">
    <text evidence="2">The sequence shown here is derived from an EMBL/GenBank/DDBJ whole genome shotgun (WGS) entry which is preliminary data.</text>
</comment>
<dbReference type="Proteomes" id="UP000054821">
    <property type="component" value="Unassembled WGS sequence"/>
</dbReference>
<gene>
    <name evidence="2" type="ORF">TGAM01_v208171</name>
</gene>
<dbReference type="EMBL" id="JPDN02000033">
    <property type="protein sequence ID" value="PON22916.1"/>
    <property type="molecule type" value="Genomic_DNA"/>
</dbReference>
<protein>
    <recommendedName>
        <fullName evidence="1">Stress-response A/B barrel domain-containing protein</fullName>
    </recommendedName>
</protein>
<feature type="domain" description="Stress-response A/B barrel" evidence="1">
    <location>
        <begin position="3"/>
        <end position="96"/>
    </location>
</feature>
<organism evidence="2 3">
    <name type="scientific">Trichoderma gamsii</name>
    <dbReference type="NCBI Taxonomy" id="398673"/>
    <lineage>
        <taxon>Eukaryota</taxon>
        <taxon>Fungi</taxon>
        <taxon>Dikarya</taxon>
        <taxon>Ascomycota</taxon>
        <taxon>Pezizomycotina</taxon>
        <taxon>Sordariomycetes</taxon>
        <taxon>Hypocreomycetidae</taxon>
        <taxon>Hypocreales</taxon>
        <taxon>Hypocreaceae</taxon>
        <taxon>Trichoderma</taxon>
    </lineage>
</organism>
<dbReference type="GeneID" id="36347753"/>
<proteinExistence type="predicted"/>
<reference evidence="2 3" key="1">
    <citation type="journal article" date="2016" name="Genome Announc.">
        <title>Draft Whole-Genome Sequence of Trichoderma gamsii T6085, a Promising Biocontrol Agent of Fusarium Head Blight on Wheat.</title>
        <authorList>
            <person name="Baroncelli R."/>
            <person name="Zapparata A."/>
            <person name="Piaggeschi G."/>
            <person name="Sarrocco S."/>
            <person name="Vannacci G."/>
        </authorList>
    </citation>
    <scope>NUCLEOTIDE SEQUENCE [LARGE SCALE GENOMIC DNA]</scope>
    <source>
        <strain evidence="2 3">T6085</strain>
    </source>
</reference>
<dbReference type="SMART" id="SM00886">
    <property type="entry name" value="Dabb"/>
    <property type="match status" value="1"/>
</dbReference>
<evidence type="ECO:0000313" key="3">
    <source>
        <dbReference type="Proteomes" id="UP000054821"/>
    </source>
</evidence>
<dbReference type="Gene3D" id="3.30.70.100">
    <property type="match status" value="1"/>
</dbReference>
<evidence type="ECO:0000259" key="1">
    <source>
        <dbReference type="PROSITE" id="PS51502"/>
    </source>
</evidence>
<sequence>MPVYRVVLFRLKKDAPAAQVEQFITESKEGGRKIPGVLSLEVGPALDMQRTQGYDMGIFLQLETQEHLKSFAKDPHHLRLAKVILDMRNEYLRIEDSMTCANKYARIALRSTWLSNMFH</sequence>
<keyword evidence="3" id="KW-1185">Reference proteome</keyword>
<dbReference type="Pfam" id="PF07876">
    <property type="entry name" value="Dabb"/>
    <property type="match status" value="1"/>
</dbReference>
<name>A0A2P4ZF45_9HYPO</name>
<accession>A0A2P4ZF45</accession>
<dbReference type="InterPro" id="IPR011008">
    <property type="entry name" value="Dimeric_a/b-barrel"/>
</dbReference>
<dbReference type="AlphaFoldDB" id="A0A2P4ZF45"/>